<keyword evidence="2" id="KW-0456">Lyase</keyword>
<comment type="caution">
    <text evidence="4">The sequence shown here is derived from an EMBL/GenBank/DDBJ whole genome shotgun (WGS) entry which is preliminary data.</text>
</comment>
<dbReference type="EC" id="4.3.2.9" evidence="1"/>
<dbReference type="InterPro" id="IPR036568">
    <property type="entry name" value="GGCT-like_sf"/>
</dbReference>
<dbReference type="InterPro" id="IPR009288">
    <property type="entry name" value="AIG2-like_dom"/>
</dbReference>
<dbReference type="Proteomes" id="UP001465668">
    <property type="component" value="Unassembled WGS sequence"/>
</dbReference>
<sequence length="174" mass="19176">MPSLADPSLSSSRKSKEARVLYFAYGSNMHLQQMAARCPESSLFGIGVLPNYRWQTNTRGGGNVVESSQGDAVEGIVFEVSPSDVETLRHHEGVEQGNFVEQTLEVEMRPALDRTLEGRRVNAVIDILAQRDSHPGLADSDALTSNVIQDHEYTRGHGVVRAQEAGHHSQYSHH</sequence>
<gene>
    <name evidence="4" type="ORF">SCAR479_07343</name>
</gene>
<evidence type="ECO:0000313" key="5">
    <source>
        <dbReference type="Proteomes" id="UP001465668"/>
    </source>
</evidence>
<feature type="domain" description="Gamma-glutamylcyclotransferase AIG2-like" evidence="3">
    <location>
        <begin position="22"/>
        <end position="128"/>
    </location>
</feature>
<evidence type="ECO:0000256" key="2">
    <source>
        <dbReference type="ARBA" id="ARBA00023239"/>
    </source>
</evidence>
<name>A0ABR2XQQ2_9PEZI</name>
<protein>
    <recommendedName>
        <fullName evidence="1">gamma-glutamylcyclotransferase</fullName>
        <ecNumber evidence="1">4.3.2.9</ecNumber>
    </recommendedName>
</protein>
<reference evidence="4 5" key="1">
    <citation type="submission" date="2024-02" db="EMBL/GenBank/DDBJ databases">
        <title>First draft genome assembly of two strains of Seiridium cardinale.</title>
        <authorList>
            <person name="Emiliani G."/>
            <person name="Scali E."/>
        </authorList>
    </citation>
    <scope>NUCLEOTIDE SEQUENCE [LARGE SCALE GENOMIC DNA]</scope>
    <source>
        <strain evidence="4 5">BM-138-000479</strain>
    </source>
</reference>
<accession>A0ABR2XQQ2</accession>
<dbReference type="InterPro" id="IPR013024">
    <property type="entry name" value="GGCT-like"/>
</dbReference>
<evidence type="ECO:0000256" key="1">
    <source>
        <dbReference type="ARBA" id="ARBA00012346"/>
    </source>
</evidence>
<dbReference type="PANTHER" id="PTHR12935">
    <property type="entry name" value="GAMMA-GLUTAMYLCYCLOTRANSFERASE"/>
    <property type="match status" value="1"/>
</dbReference>
<evidence type="ECO:0000259" key="3">
    <source>
        <dbReference type="Pfam" id="PF06094"/>
    </source>
</evidence>
<organism evidence="4 5">
    <name type="scientific">Seiridium cardinale</name>
    <dbReference type="NCBI Taxonomy" id="138064"/>
    <lineage>
        <taxon>Eukaryota</taxon>
        <taxon>Fungi</taxon>
        <taxon>Dikarya</taxon>
        <taxon>Ascomycota</taxon>
        <taxon>Pezizomycotina</taxon>
        <taxon>Sordariomycetes</taxon>
        <taxon>Xylariomycetidae</taxon>
        <taxon>Amphisphaeriales</taxon>
        <taxon>Sporocadaceae</taxon>
        <taxon>Seiridium</taxon>
    </lineage>
</organism>
<dbReference type="SUPFAM" id="SSF110857">
    <property type="entry name" value="Gamma-glutamyl cyclotransferase-like"/>
    <property type="match status" value="1"/>
</dbReference>
<dbReference type="Pfam" id="PF06094">
    <property type="entry name" value="GGACT"/>
    <property type="match status" value="1"/>
</dbReference>
<proteinExistence type="predicted"/>
<dbReference type="EMBL" id="JARVKM010000030">
    <property type="protein sequence ID" value="KAK9776123.1"/>
    <property type="molecule type" value="Genomic_DNA"/>
</dbReference>
<dbReference type="PANTHER" id="PTHR12935:SF0">
    <property type="entry name" value="GAMMA-GLUTAMYLCYCLOTRANSFERASE"/>
    <property type="match status" value="1"/>
</dbReference>
<dbReference type="InterPro" id="IPR017939">
    <property type="entry name" value="G-Glutamylcylcotransferase"/>
</dbReference>
<keyword evidence="5" id="KW-1185">Reference proteome</keyword>
<dbReference type="Gene3D" id="3.10.490.10">
    <property type="entry name" value="Gamma-glutamyl cyclotransferase-like"/>
    <property type="match status" value="1"/>
</dbReference>
<evidence type="ECO:0000313" key="4">
    <source>
        <dbReference type="EMBL" id="KAK9776123.1"/>
    </source>
</evidence>
<dbReference type="CDD" id="cd06661">
    <property type="entry name" value="GGCT_like"/>
    <property type="match status" value="1"/>
</dbReference>